<feature type="compositionally biased region" description="Polar residues" evidence="1">
    <location>
        <begin position="102"/>
        <end position="112"/>
    </location>
</feature>
<dbReference type="AlphaFoldDB" id="A0AAD1RXS7"/>
<sequence>EFSEMSLGKKRSGFQITSVTSDYQPLSPVSPISAEHSLSPTPNGPCSPPTSRFRVVRLDHDPVAGGRRYQRGRAGGKGQQAPRSQGAPVLGVTEKDTVIQITPPASQPQSGLPSPAPTTPSDSHPKRPISDVFNERLILARSVFGLGEDSEHDSSSSNNLIAIDNKIEQAMVSVKTFTLSLHRYPLPPLFLYFFTTPLTSNAVCYSSTASLHR</sequence>
<feature type="region of interest" description="Disordered" evidence="1">
    <location>
        <begin position="1"/>
        <end position="89"/>
    </location>
</feature>
<protein>
    <submittedName>
        <fullName evidence="2">Uncharacterized protein</fullName>
    </submittedName>
</protein>
<evidence type="ECO:0000256" key="1">
    <source>
        <dbReference type="SAM" id="MobiDB-lite"/>
    </source>
</evidence>
<evidence type="ECO:0000313" key="2">
    <source>
        <dbReference type="EMBL" id="CAH2283617.1"/>
    </source>
</evidence>
<name>A0AAD1RXS7_PELCU</name>
<feature type="compositionally biased region" description="Polar residues" evidence="1">
    <location>
        <begin position="14"/>
        <end position="24"/>
    </location>
</feature>
<gene>
    <name evidence="2" type="ORF">PECUL_23A062462</name>
</gene>
<keyword evidence="3" id="KW-1185">Reference proteome</keyword>
<organism evidence="2 3">
    <name type="scientific">Pelobates cultripes</name>
    <name type="common">Western spadefoot toad</name>
    <dbReference type="NCBI Taxonomy" id="61616"/>
    <lineage>
        <taxon>Eukaryota</taxon>
        <taxon>Metazoa</taxon>
        <taxon>Chordata</taxon>
        <taxon>Craniata</taxon>
        <taxon>Vertebrata</taxon>
        <taxon>Euteleostomi</taxon>
        <taxon>Amphibia</taxon>
        <taxon>Batrachia</taxon>
        <taxon>Anura</taxon>
        <taxon>Pelobatoidea</taxon>
        <taxon>Pelobatidae</taxon>
        <taxon>Pelobates</taxon>
    </lineage>
</organism>
<dbReference type="Proteomes" id="UP001295444">
    <property type="component" value="Chromosome 04"/>
</dbReference>
<feature type="region of interest" description="Disordered" evidence="1">
    <location>
        <begin position="102"/>
        <end position="129"/>
    </location>
</feature>
<dbReference type="PANTHER" id="PTHR46894">
    <property type="entry name" value="TSC22 DOMAIN FAMILY PROTEIN 2"/>
    <property type="match status" value="1"/>
</dbReference>
<dbReference type="InterPro" id="IPR053049">
    <property type="entry name" value="TSC22_domain_protein_2"/>
</dbReference>
<dbReference type="EMBL" id="OW240915">
    <property type="protein sequence ID" value="CAH2283617.1"/>
    <property type="molecule type" value="Genomic_DNA"/>
</dbReference>
<evidence type="ECO:0000313" key="3">
    <source>
        <dbReference type="Proteomes" id="UP001295444"/>
    </source>
</evidence>
<reference evidence="2" key="1">
    <citation type="submission" date="2022-03" db="EMBL/GenBank/DDBJ databases">
        <authorList>
            <person name="Alioto T."/>
            <person name="Alioto T."/>
            <person name="Gomez Garrido J."/>
        </authorList>
    </citation>
    <scope>NUCLEOTIDE SEQUENCE</scope>
</reference>
<dbReference type="PANTHER" id="PTHR46894:SF2">
    <property type="entry name" value="TSC22 DOMAIN FAMILY MEMBER 4"/>
    <property type="match status" value="1"/>
</dbReference>
<accession>A0AAD1RXS7</accession>
<feature type="non-terminal residue" evidence="2">
    <location>
        <position position="1"/>
    </location>
</feature>
<proteinExistence type="predicted"/>